<accession>A0A0F7SNQ0</accession>
<dbReference type="SUPFAM" id="SSF82171">
    <property type="entry name" value="DPP6 N-terminal domain-like"/>
    <property type="match status" value="1"/>
</dbReference>
<evidence type="ECO:0000256" key="6">
    <source>
        <dbReference type="ARBA" id="ARBA00022892"/>
    </source>
</evidence>
<dbReference type="SUPFAM" id="SSF50978">
    <property type="entry name" value="WD40 repeat-like"/>
    <property type="match status" value="1"/>
</dbReference>
<dbReference type="Pfam" id="PF23953">
    <property type="entry name" value="TPR_COPA_B"/>
    <property type="match status" value="1"/>
</dbReference>
<dbReference type="InterPro" id="IPR056176">
    <property type="entry name" value="TPR_COPA_B"/>
</dbReference>
<dbReference type="GO" id="GO:0030126">
    <property type="term" value="C:COPI vesicle coat"/>
    <property type="evidence" value="ECO:0007669"/>
    <property type="project" value="UniProtKB-UniRule"/>
</dbReference>
<feature type="region of interest" description="Disordered" evidence="12">
    <location>
        <begin position="784"/>
        <end position="819"/>
    </location>
</feature>
<dbReference type="SMART" id="SM00320">
    <property type="entry name" value="WD40"/>
    <property type="match status" value="7"/>
</dbReference>
<dbReference type="InterPro" id="IPR050844">
    <property type="entry name" value="Coatomer_complex_subunit"/>
</dbReference>
<evidence type="ECO:0000256" key="3">
    <source>
        <dbReference type="ARBA" id="ARBA00022490"/>
    </source>
</evidence>
<evidence type="ECO:0000256" key="11">
    <source>
        <dbReference type="PROSITE-ProRule" id="PRU00221"/>
    </source>
</evidence>
<dbReference type="CDD" id="cd22948">
    <property type="entry name" value="Coatomer_WDAD_alpha"/>
    <property type="match status" value="1"/>
</dbReference>
<comment type="subunit">
    <text evidence="10">Oligomeric complex that consists of at least the alpha, beta, beta', gamma, delta, epsilon and zeta subunits.</text>
</comment>
<evidence type="ECO:0000259" key="14">
    <source>
        <dbReference type="Pfam" id="PF06957"/>
    </source>
</evidence>
<dbReference type="InterPro" id="IPR006692">
    <property type="entry name" value="Beta-prop_COPA/B_2nd"/>
</dbReference>
<dbReference type="GO" id="GO:0006890">
    <property type="term" value="P:retrograde vesicle-mediated transport, Golgi to endoplasmic reticulum"/>
    <property type="evidence" value="ECO:0007669"/>
    <property type="project" value="TreeGrafter"/>
</dbReference>
<feature type="region of interest" description="Disordered" evidence="12">
    <location>
        <begin position="855"/>
        <end position="881"/>
    </location>
</feature>
<dbReference type="InterPro" id="IPR020472">
    <property type="entry name" value="WD40_PAC1"/>
</dbReference>
<dbReference type="InterPro" id="IPR001680">
    <property type="entry name" value="WD40_rpt"/>
</dbReference>
<feature type="repeat" description="WD" evidence="11">
    <location>
        <begin position="251"/>
        <end position="292"/>
    </location>
</feature>
<evidence type="ECO:0000256" key="1">
    <source>
        <dbReference type="ARBA" id="ARBA00004255"/>
    </source>
</evidence>
<name>A0A0F7SNQ0_PHARH</name>
<dbReference type="Gene3D" id="1.25.40.470">
    <property type="match status" value="1"/>
</dbReference>
<evidence type="ECO:0000256" key="5">
    <source>
        <dbReference type="ARBA" id="ARBA00022737"/>
    </source>
</evidence>
<evidence type="ECO:0000256" key="7">
    <source>
        <dbReference type="ARBA" id="ARBA00022927"/>
    </source>
</evidence>
<evidence type="ECO:0000256" key="9">
    <source>
        <dbReference type="ARBA" id="ARBA00023136"/>
    </source>
</evidence>
<dbReference type="InterPro" id="IPR019775">
    <property type="entry name" value="WD40_repeat_CS"/>
</dbReference>
<dbReference type="Pfam" id="PF06957">
    <property type="entry name" value="COPI_C"/>
    <property type="match status" value="1"/>
</dbReference>
<keyword evidence="6 10" id="KW-0931">ER-Golgi transport</keyword>
<feature type="domain" description="COPA/B TPR" evidence="15">
    <location>
        <begin position="615"/>
        <end position="771"/>
    </location>
</feature>
<keyword evidence="9 10" id="KW-0472">Membrane</keyword>
<comment type="subcellular location">
    <subcellularLocation>
        <location evidence="10">Cytoplasm</location>
    </subcellularLocation>
    <subcellularLocation>
        <location evidence="1 10">Golgi apparatus membrane</location>
        <topology evidence="1 10">Peripheral membrane protein</topology>
        <orientation evidence="1">Cytoplasmic side</orientation>
    </subcellularLocation>
</comment>
<feature type="repeat" description="WD" evidence="11">
    <location>
        <begin position="49"/>
        <end position="90"/>
    </location>
</feature>
<proteinExistence type="predicted"/>
<feature type="repeat" description="WD" evidence="11">
    <location>
        <begin position="133"/>
        <end position="174"/>
    </location>
</feature>
<dbReference type="CDD" id="cd00200">
    <property type="entry name" value="WD40"/>
    <property type="match status" value="1"/>
</dbReference>
<dbReference type="FunFam" id="2.130.10.10:FF:000010">
    <property type="entry name" value="Coatomer subunit alpha"/>
    <property type="match status" value="1"/>
</dbReference>
<evidence type="ECO:0000256" key="4">
    <source>
        <dbReference type="ARBA" id="ARBA00022574"/>
    </source>
</evidence>
<keyword evidence="8 10" id="KW-0333">Golgi apparatus</keyword>
<dbReference type="FunFam" id="1.25.40.470:FF:000002">
    <property type="entry name" value="Coatomer subunit alpha"/>
    <property type="match status" value="1"/>
</dbReference>
<dbReference type="InterPro" id="IPR047312">
    <property type="entry name" value="Coatomer_alpha_WD-assoc_reg"/>
</dbReference>
<dbReference type="InterPro" id="IPR016391">
    <property type="entry name" value="Coatomer_asu"/>
</dbReference>
<keyword evidence="4 11" id="KW-0853">WD repeat</keyword>
<dbReference type="Pfam" id="PF00400">
    <property type="entry name" value="WD40"/>
    <property type="match status" value="6"/>
</dbReference>
<reference evidence="16" key="1">
    <citation type="submission" date="2014-08" db="EMBL/GenBank/DDBJ databases">
        <authorList>
            <person name="Sharma Rahul"/>
            <person name="Thines Marco"/>
        </authorList>
    </citation>
    <scope>NUCLEOTIDE SEQUENCE</scope>
</reference>
<dbReference type="PIRSF" id="PIRSF003354">
    <property type="entry name" value="Coatomer_alpha_subunit"/>
    <property type="match status" value="1"/>
</dbReference>
<dbReference type="GO" id="GO:0000139">
    <property type="term" value="C:Golgi membrane"/>
    <property type="evidence" value="ECO:0007669"/>
    <property type="project" value="UniProtKB-SubCell"/>
</dbReference>
<dbReference type="InterPro" id="IPR010714">
    <property type="entry name" value="Coatomer_asu_C"/>
</dbReference>
<feature type="repeat" description="WD" evidence="11">
    <location>
        <begin position="91"/>
        <end position="132"/>
    </location>
</feature>
<sequence length="1216" mass="136449">MRMLTKFESKSPRVKGVAFHPKLPLLLASLHNGTIQLWNYQMGTLVERFEEHDGPVRGICFHPTQPIFASAADDYKIKVWNYKTKKCLFTMNGHLDYVRTVFFHHEYPWIISASDDQTIRIWNWQSRNCIAILTGHNHYVMCAQFHPKEDLVVSASMDLTVRVWDISGLRKKNTSHQPMSFEEQMARANAGQADLFGSTDAVVKYVLEGHDRGVNWASFHPTLPLIVSSSDDRQIKLWRMSDTKAWEVDTCRGHFNNVLVGLFHPRHELILSAGEDKTIRIWDMGKRTPVQTFRREHDRFWGLIAHPELNLFAAAHDNGVIVFKLERERPAFSLYQEKLFYVREKTVRVHDLSNGSDIGVMNIKKLGPAHSPALTLSYNPAEKSILVSEASDGGIFDFFRLPQEGIVGDSNTDAKRGQGTSMLFVARNRFAVFNKATQTIEIRDLSFSIVKSFKVPVETREIFYGGTACVLLAGPTSISLFDLQQQRVLNELTTQPIKYVIWNADNSQVALLGKHTITIANKSLDQSCMIHETIRIKSAAWDDSGILVYTTLNHIKYTLTSGDTGIIKTLDQPIYLTRIKGKIVHCLDRAGRPRTIEIDPTEYRFKLALAKENFDEMLQIIRTSNLVGQSIIAYLQKKGYAEIALHFVQDQSTRFDLAIECGNLDVALEMARAVEKQEVWVRLAEQALKQGAQKIVEIAYQKTKNLDRLSFLYLITGNQERLKMMQTIAGKRGDQMARFQNSLYLGDVEERVNVLREVGMDSLAYFAAKTAGLEEAAEGILENAGMTEEDVPKRSFTRSTLAPPTPITQSFRQDWPSKSTGENFFARTLTGGSAAPALPVSSNEAATAGAAELSAWGADNPLNGDDGQDDEEEGEGWDLDNDVPDHTAEAEEAEVEEAIPEDDTQAGTSEYDIWIRNSPLAADRVAAGSFETAMKLLNQQIAAVNFEPLKPLFLSTYQASHVYIQGNGSVDPIKLYARRNPQTTSTNDILPAVRSSLNHIVQTDLQEAYNFVKKGKFAEAETLFRSVLQSMMLVVVNTDAQVQQVREVIDSCREYILGMTMEIERRRLAKEEPENVRRQLELAAYFANCKLQPIHLQLALRSAMSVWNKAQNYATAAVFARRLIALNPTNPTAVTQARSIITQGDRNPQDTLETSYDHFTEFDICAGSLTPIYKGSPVVKSLFSQASYLPEYRGSVCTVDQVVAVGQAGSGLRSKI</sequence>
<evidence type="ECO:0000256" key="2">
    <source>
        <dbReference type="ARBA" id="ARBA00022448"/>
    </source>
</evidence>
<evidence type="ECO:0000259" key="15">
    <source>
        <dbReference type="Pfam" id="PF23953"/>
    </source>
</evidence>
<organism evidence="16">
    <name type="scientific">Phaffia rhodozyma</name>
    <name type="common">Yeast</name>
    <name type="synonym">Xanthophyllomyces dendrorhous</name>
    <dbReference type="NCBI Taxonomy" id="264483"/>
    <lineage>
        <taxon>Eukaryota</taxon>
        <taxon>Fungi</taxon>
        <taxon>Dikarya</taxon>
        <taxon>Basidiomycota</taxon>
        <taxon>Agaricomycotina</taxon>
        <taxon>Tremellomycetes</taxon>
        <taxon>Cystofilobasidiales</taxon>
        <taxon>Mrakiaceae</taxon>
        <taxon>Phaffia</taxon>
    </lineage>
</organism>
<comment type="function">
    <text evidence="10">The coatomer is a cytosolic protein complex that binds to dilysine motifs and reversibly associates with Golgi non-clathrin-coated vesicles, which further mediate biosynthetic protein transport from the ER, via the Golgi up to the trans Golgi network.</text>
</comment>
<protein>
    <recommendedName>
        <fullName evidence="10">Coatomer subunit alpha</fullName>
    </recommendedName>
</protein>
<dbReference type="GO" id="GO:0006891">
    <property type="term" value="P:intra-Golgi vesicle-mediated transport"/>
    <property type="evidence" value="ECO:0007669"/>
    <property type="project" value="TreeGrafter"/>
</dbReference>
<dbReference type="GO" id="GO:0006888">
    <property type="term" value="P:endoplasmic reticulum to Golgi vesicle-mediated transport"/>
    <property type="evidence" value="ECO:0007669"/>
    <property type="project" value="InterPro"/>
</dbReference>
<feature type="domain" description="Coatomer alpha subunit C-terminal" evidence="14">
    <location>
        <begin position="850"/>
        <end position="1214"/>
    </location>
</feature>
<dbReference type="InterPro" id="IPR015943">
    <property type="entry name" value="WD40/YVTN_repeat-like_dom_sf"/>
</dbReference>
<dbReference type="PROSITE" id="PS00678">
    <property type="entry name" value="WD_REPEATS_1"/>
    <property type="match status" value="2"/>
</dbReference>
<dbReference type="PRINTS" id="PR00320">
    <property type="entry name" value="GPROTEINBRPT"/>
</dbReference>
<dbReference type="GO" id="GO:0005198">
    <property type="term" value="F:structural molecule activity"/>
    <property type="evidence" value="ECO:0007669"/>
    <property type="project" value="InterPro"/>
</dbReference>
<feature type="domain" description="COPA/B second beta-propeller" evidence="13">
    <location>
        <begin position="345"/>
        <end position="588"/>
    </location>
</feature>
<dbReference type="PROSITE" id="PS50082">
    <property type="entry name" value="WD_REPEATS_2"/>
    <property type="match status" value="6"/>
</dbReference>
<dbReference type="PANTHER" id="PTHR19876">
    <property type="entry name" value="COATOMER"/>
    <property type="match status" value="1"/>
</dbReference>
<dbReference type="Gene3D" id="2.130.10.10">
    <property type="entry name" value="YVTN repeat-like/Quinoprotein amine dehydrogenase"/>
    <property type="match status" value="1"/>
</dbReference>
<dbReference type="PANTHER" id="PTHR19876:SF1">
    <property type="entry name" value="COATOMER SUBUNIT ALPHA"/>
    <property type="match status" value="1"/>
</dbReference>
<evidence type="ECO:0000256" key="8">
    <source>
        <dbReference type="ARBA" id="ARBA00023034"/>
    </source>
</evidence>
<keyword evidence="7 10" id="KW-0653">Protein transport</keyword>
<dbReference type="InterPro" id="IPR036322">
    <property type="entry name" value="WD40_repeat_dom_sf"/>
</dbReference>
<evidence type="ECO:0000313" key="16">
    <source>
        <dbReference type="EMBL" id="CED82220.1"/>
    </source>
</evidence>
<dbReference type="Pfam" id="PF04053">
    <property type="entry name" value="B-prop_COPA_B_2nd"/>
    <property type="match status" value="1"/>
</dbReference>
<feature type="compositionally biased region" description="Acidic residues" evidence="12">
    <location>
        <begin position="866"/>
        <end position="881"/>
    </location>
</feature>
<evidence type="ECO:0000259" key="13">
    <source>
        <dbReference type="Pfam" id="PF04053"/>
    </source>
</evidence>
<keyword evidence="3 10" id="KW-0963">Cytoplasm</keyword>
<keyword evidence="5" id="KW-0677">Repeat</keyword>
<feature type="repeat" description="WD" evidence="11">
    <location>
        <begin position="207"/>
        <end position="248"/>
    </location>
</feature>
<dbReference type="GO" id="GO:0006886">
    <property type="term" value="P:intracellular protein transport"/>
    <property type="evidence" value="ECO:0007669"/>
    <property type="project" value="UniProtKB-UniRule"/>
</dbReference>
<dbReference type="EMBL" id="LN483124">
    <property type="protein sequence ID" value="CED82220.1"/>
    <property type="molecule type" value="Genomic_DNA"/>
</dbReference>
<keyword evidence="2 10" id="KW-0813">Transport</keyword>
<feature type="repeat" description="WD" evidence="11">
    <location>
        <begin position="7"/>
        <end position="48"/>
    </location>
</feature>
<feature type="compositionally biased region" description="Polar residues" evidence="12">
    <location>
        <begin position="797"/>
        <end position="819"/>
    </location>
</feature>
<dbReference type="PROSITE" id="PS50294">
    <property type="entry name" value="WD_REPEATS_REGION"/>
    <property type="match status" value="5"/>
</dbReference>
<evidence type="ECO:0000256" key="10">
    <source>
        <dbReference type="PIRNR" id="PIRNR003354"/>
    </source>
</evidence>
<evidence type="ECO:0000256" key="12">
    <source>
        <dbReference type="SAM" id="MobiDB-lite"/>
    </source>
</evidence>
<dbReference type="AlphaFoldDB" id="A0A0F7SNQ0"/>